<dbReference type="Proteomes" id="UP000699462">
    <property type="component" value="Unassembled WGS sequence"/>
</dbReference>
<dbReference type="EC" id="2.7.11.1" evidence="1"/>
<comment type="caution">
    <text evidence="15">The sequence shown here is derived from an EMBL/GenBank/DDBJ whole genome shotgun (WGS) entry which is preliminary data.</text>
</comment>
<evidence type="ECO:0000259" key="13">
    <source>
        <dbReference type="PROSITE" id="PS50011"/>
    </source>
</evidence>
<dbReference type="PROSITE" id="PS51285">
    <property type="entry name" value="AGC_KINASE_CTER"/>
    <property type="match status" value="1"/>
</dbReference>
<keyword evidence="3" id="KW-0597">Phosphoprotein</keyword>
<protein>
    <recommendedName>
        <fullName evidence="1">non-specific serine/threonine protein kinase</fullName>
        <ecNumber evidence="1">2.7.11.1</ecNumber>
    </recommendedName>
</protein>
<comment type="catalytic activity">
    <reaction evidence="9">
        <text>L-seryl-[protein] + ATP = O-phospho-L-seryl-[protein] + ADP + H(+)</text>
        <dbReference type="Rhea" id="RHEA:17989"/>
        <dbReference type="Rhea" id="RHEA-COMP:9863"/>
        <dbReference type="Rhea" id="RHEA-COMP:11604"/>
        <dbReference type="ChEBI" id="CHEBI:15378"/>
        <dbReference type="ChEBI" id="CHEBI:29999"/>
        <dbReference type="ChEBI" id="CHEBI:30616"/>
        <dbReference type="ChEBI" id="CHEBI:83421"/>
        <dbReference type="ChEBI" id="CHEBI:456216"/>
        <dbReference type="EC" id="2.7.11.1"/>
    </reaction>
</comment>
<dbReference type="SMART" id="SM00133">
    <property type="entry name" value="S_TK_X"/>
    <property type="match status" value="1"/>
</dbReference>
<evidence type="ECO:0000256" key="10">
    <source>
        <dbReference type="PROSITE-ProRule" id="PRU10141"/>
    </source>
</evidence>
<feature type="compositionally biased region" description="Basic residues" evidence="12">
    <location>
        <begin position="1255"/>
        <end position="1265"/>
    </location>
</feature>
<dbReference type="GO" id="GO:0031032">
    <property type="term" value="P:actomyosin structure organization"/>
    <property type="evidence" value="ECO:0007669"/>
    <property type="project" value="TreeGrafter"/>
</dbReference>
<dbReference type="SUPFAM" id="SSF56112">
    <property type="entry name" value="Protein kinase-like (PK-like)"/>
    <property type="match status" value="1"/>
</dbReference>
<dbReference type="EMBL" id="JTDF01003563">
    <property type="protein sequence ID" value="KAF8567708.1"/>
    <property type="molecule type" value="Genomic_DNA"/>
</dbReference>
<dbReference type="InterPro" id="IPR050839">
    <property type="entry name" value="Rho-assoc_Ser/Thr_Kinase"/>
</dbReference>
<dbReference type="OrthoDB" id="2156623at2759"/>
<dbReference type="CDD" id="cd20813">
    <property type="entry name" value="C1_ROCK"/>
    <property type="match status" value="1"/>
</dbReference>
<dbReference type="GO" id="GO:0005856">
    <property type="term" value="C:cytoskeleton"/>
    <property type="evidence" value="ECO:0007669"/>
    <property type="project" value="TreeGrafter"/>
</dbReference>
<keyword evidence="2" id="KW-0723">Serine/threonine-protein kinase</keyword>
<comment type="catalytic activity">
    <reaction evidence="8">
        <text>L-threonyl-[protein] + ATP = O-phospho-L-threonyl-[protein] + ADP + H(+)</text>
        <dbReference type="Rhea" id="RHEA:46608"/>
        <dbReference type="Rhea" id="RHEA-COMP:11060"/>
        <dbReference type="Rhea" id="RHEA-COMP:11605"/>
        <dbReference type="ChEBI" id="CHEBI:15378"/>
        <dbReference type="ChEBI" id="CHEBI:30013"/>
        <dbReference type="ChEBI" id="CHEBI:30616"/>
        <dbReference type="ChEBI" id="CHEBI:61977"/>
        <dbReference type="ChEBI" id="CHEBI:456216"/>
        <dbReference type="EC" id="2.7.11.1"/>
    </reaction>
</comment>
<dbReference type="PANTHER" id="PTHR22988">
    <property type="entry name" value="MYOTONIC DYSTROPHY S/T KINASE-RELATED"/>
    <property type="match status" value="1"/>
</dbReference>
<keyword evidence="6" id="KW-0418">Kinase</keyword>
<evidence type="ECO:0000256" key="1">
    <source>
        <dbReference type="ARBA" id="ARBA00012513"/>
    </source>
</evidence>
<dbReference type="Gene3D" id="3.30.200.20">
    <property type="entry name" value="Phosphorylase Kinase, domain 1"/>
    <property type="match status" value="1"/>
</dbReference>
<dbReference type="GO" id="GO:0005524">
    <property type="term" value="F:ATP binding"/>
    <property type="evidence" value="ECO:0007669"/>
    <property type="project" value="UniProtKB-UniRule"/>
</dbReference>
<keyword evidence="5 10" id="KW-0547">Nucleotide-binding</keyword>
<feature type="coiled-coil region" evidence="11">
    <location>
        <begin position="462"/>
        <end position="517"/>
    </location>
</feature>
<keyword evidence="11" id="KW-0175">Coiled coil</keyword>
<keyword evidence="16" id="KW-1185">Reference proteome</keyword>
<feature type="coiled-coil region" evidence="11">
    <location>
        <begin position="730"/>
        <end position="817"/>
    </location>
</feature>
<feature type="coiled-coil region" evidence="11">
    <location>
        <begin position="567"/>
        <end position="701"/>
    </location>
</feature>
<dbReference type="GO" id="GO:0005737">
    <property type="term" value="C:cytoplasm"/>
    <property type="evidence" value="ECO:0007669"/>
    <property type="project" value="TreeGrafter"/>
</dbReference>
<feature type="coiled-coil region" evidence="11">
    <location>
        <begin position="882"/>
        <end position="909"/>
    </location>
</feature>
<feature type="compositionally biased region" description="Low complexity" evidence="12">
    <location>
        <begin position="1266"/>
        <end position="1281"/>
    </location>
</feature>
<evidence type="ECO:0000256" key="2">
    <source>
        <dbReference type="ARBA" id="ARBA00022527"/>
    </source>
</evidence>
<evidence type="ECO:0000256" key="9">
    <source>
        <dbReference type="ARBA" id="ARBA00048679"/>
    </source>
</evidence>
<dbReference type="InterPro" id="IPR000719">
    <property type="entry name" value="Prot_kinase_dom"/>
</dbReference>
<dbReference type="PANTHER" id="PTHR22988:SF71">
    <property type="entry name" value="CITRON RHO-INTERACTING KINASE"/>
    <property type="match status" value="1"/>
</dbReference>
<dbReference type="Gene3D" id="3.30.60.20">
    <property type="match status" value="1"/>
</dbReference>
<evidence type="ECO:0000256" key="11">
    <source>
        <dbReference type="SAM" id="Coils"/>
    </source>
</evidence>
<name>A0A8T0DL44_9TREM</name>
<dbReference type="SMART" id="SM00220">
    <property type="entry name" value="S_TKc"/>
    <property type="match status" value="1"/>
</dbReference>
<evidence type="ECO:0000256" key="7">
    <source>
        <dbReference type="ARBA" id="ARBA00022840"/>
    </source>
</evidence>
<reference evidence="15 16" key="1">
    <citation type="submission" date="2019-07" db="EMBL/GenBank/DDBJ databases">
        <title>Annotation for the trematode Paragonimus westermani.</title>
        <authorList>
            <person name="Choi Y.-J."/>
        </authorList>
    </citation>
    <scope>NUCLEOTIDE SEQUENCE [LARGE SCALE GENOMIC DNA]</scope>
    <source>
        <strain evidence="15">180907_Pwestermani</strain>
    </source>
</reference>
<feature type="domain" description="Protein kinase" evidence="13">
    <location>
        <begin position="74"/>
        <end position="356"/>
    </location>
</feature>
<evidence type="ECO:0000259" key="14">
    <source>
        <dbReference type="PROSITE" id="PS51285"/>
    </source>
</evidence>
<dbReference type="GO" id="GO:0004674">
    <property type="term" value="F:protein serine/threonine kinase activity"/>
    <property type="evidence" value="ECO:0007669"/>
    <property type="project" value="UniProtKB-KW"/>
</dbReference>
<organism evidence="15 16">
    <name type="scientific">Paragonimus westermani</name>
    <dbReference type="NCBI Taxonomy" id="34504"/>
    <lineage>
        <taxon>Eukaryota</taxon>
        <taxon>Metazoa</taxon>
        <taxon>Spiralia</taxon>
        <taxon>Lophotrochozoa</taxon>
        <taxon>Platyhelminthes</taxon>
        <taxon>Trematoda</taxon>
        <taxon>Digenea</taxon>
        <taxon>Plagiorchiida</taxon>
        <taxon>Troglotremata</taxon>
        <taxon>Troglotrematidae</taxon>
        <taxon>Paragonimus</taxon>
    </lineage>
</organism>
<evidence type="ECO:0000313" key="16">
    <source>
        <dbReference type="Proteomes" id="UP000699462"/>
    </source>
</evidence>
<evidence type="ECO:0000313" key="15">
    <source>
        <dbReference type="EMBL" id="KAF8567708.1"/>
    </source>
</evidence>
<feature type="domain" description="AGC-kinase C-terminal" evidence="14">
    <location>
        <begin position="357"/>
        <end position="443"/>
    </location>
</feature>
<dbReference type="PROSITE" id="PS00107">
    <property type="entry name" value="PROTEIN_KINASE_ATP"/>
    <property type="match status" value="1"/>
</dbReference>
<evidence type="ECO:0000256" key="3">
    <source>
        <dbReference type="ARBA" id="ARBA00022553"/>
    </source>
</evidence>
<accession>A0A8T0DL44</accession>
<evidence type="ECO:0000256" key="8">
    <source>
        <dbReference type="ARBA" id="ARBA00047899"/>
    </source>
</evidence>
<feature type="region of interest" description="Disordered" evidence="12">
    <location>
        <begin position="1235"/>
        <end position="1281"/>
    </location>
</feature>
<evidence type="ECO:0000256" key="6">
    <source>
        <dbReference type="ARBA" id="ARBA00022777"/>
    </source>
</evidence>
<dbReference type="Gene3D" id="1.10.287.1490">
    <property type="match status" value="1"/>
</dbReference>
<dbReference type="InterPro" id="IPR008271">
    <property type="entry name" value="Ser/Thr_kinase_AS"/>
</dbReference>
<gene>
    <name evidence="15" type="ORF">P879_02136</name>
</gene>
<keyword evidence="7 10" id="KW-0067">ATP-binding</keyword>
<dbReference type="Gene3D" id="1.10.510.10">
    <property type="entry name" value="Transferase(Phosphotransferase) domain 1"/>
    <property type="match status" value="1"/>
</dbReference>
<evidence type="ECO:0000256" key="5">
    <source>
        <dbReference type="ARBA" id="ARBA00022741"/>
    </source>
</evidence>
<feature type="binding site" evidence="10">
    <location>
        <position position="103"/>
    </location>
    <ligand>
        <name>ATP</name>
        <dbReference type="ChEBI" id="CHEBI:30616"/>
    </ligand>
</feature>
<dbReference type="PROSITE" id="PS00108">
    <property type="entry name" value="PROTEIN_KINASE_ST"/>
    <property type="match status" value="1"/>
</dbReference>
<dbReference type="InterPro" id="IPR017441">
    <property type="entry name" value="Protein_kinase_ATP_BS"/>
</dbReference>
<sequence length="1281" mass="144604">MTSSVNLPLNELEKHLLDVNSDCYLENLLDLVTSLVSDCNYPSAANSRSVQAFLKRYTKVAELIEAQRTKYADFELIKVIGQGGFGRVELVRHKRTRRVYAIKMMSKQHLLDHSQSGYWEERDVMVKASSEWLVACHHAFLDKDNVYLCMEYMPGGDLYYWMEKYDTFNETQVRFYLAETILALEVLHGLRFIHRDLKPDNMLLDARGHLKLADFGSCVRLSEDGYHFCNSPIGTPDYISPEMLNCQSKAGKVGPECDWWALGVIAFEMLFGEPAFYGQSLVETYSRILAHEKSLTFPADSEPISPALEQFIRALLKPANTRLGSLAVAYASDSTVTDSDRAIALTTAHVKSHPFFSGVAWHQLRLQDAPIQPVVNSETDTSNINFDETELQSDSFGSAGSSKLPQTGGAFSRKPPVPAYFTGNNLSFAGYTFNRDHLYLRTGLRGTSENQSATTESNQKALTECSQRAQALQTEVNELQNTVQTLKKQMAVDQVTLKDTQRRLEESTAELGKSKAASCELEKTLTELRLRCSTLQPERDRLASEIANIKTQLKAVTDSHEAERLKVSQLVEDKTSLSDKIVQLQSELQEAKIKIQEQMQSKEQLLSVSNADYESRQRELMSSLEAQIESLQAENREARQKATVLMTEASNLARNHAKQVNELTDQLNEAQRFCQLYQGQCKELNDNLEAAKHQEQKYSEDLASVHARLDMANSSRRTVEDRLLSTESSLAATKVELRSLQELVKNTREQASVDVTRLTNLADQRLAELDDVSRQLDEMRLRCTTAEEDSTKLAEQVSKLEKERELQQRNMKAIVDKLLHEVEGRMTPAAVRKRAKEHDIEACQQLAKNYKNLQSTSEKDKANMQLTIDQYKRDLADRNGMIATLTDDCRNKEQEIVQLNALITQLYARLDQTTPAHSTPVKLTPPEGAGDNSDMTILSNPSSTRNSQDLSMCPALSSVVHDEIYTKTLEQIVDLDSKGRGRKKLIWLPKYAVLKPFVLALYVSRGERESGMYPVEEILLCRVIHVRKATAADLIHAQPDDIKRTLQFFYQKDDITSSNPYESSEFDPNSTMASVRTTIGSSSVVSSSADEHVHWLEHTFQHMRFRIGTVLCEVCNRPCSELRNPPRALECIKCHMRIHWEHVDQHQKFVPCHNATEIRYIRLPNVQEQGVWLDHMNRLIRRLRELQQKPEKLLESGLSGVAAKAGGVAHIGSISSVEPFYRSIRASSAGPSAINSLMGSIQPPRPEVRPSFHSSFKKKHSKRASSPKSPPRSVSPKSLLS</sequence>
<dbReference type="PROSITE" id="PS50011">
    <property type="entry name" value="PROTEIN_KINASE_DOM"/>
    <property type="match status" value="1"/>
</dbReference>
<dbReference type="InterPro" id="IPR011009">
    <property type="entry name" value="Kinase-like_dom_sf"/>
</dbReference>
<dbReference type="Pfam" id="PF00069">
    <property type="entry name" value="Pkinase"/>
    <property type="match status" value="1"/>
</dbReference>
<keyword evidence="4" id="KW-0808">Transferase</keyword>
<dbReference type="FunFam" id="1.10.510.10:FF:000024">
    <property type="entry name" value="Probable serine/threonine-protein kinase cot-1"/>
    <property type="match status" value="1"/>
</dbReference>
<dbReference type="InterPro" id="IPR000961">
    <property type="entry name" value="AGC-kinase_C"/>
</dbReference>
<proteinExistence type="predicted"/>
<evidence type="ECO:0000256" key="4">
    <source>
        <dbReference type="ARBA" id="ARBA00022679"/>
    </source>
</evidence>
<evidence type="ECO:0000256" key="12">
    <source>
        <dbReference type="SAM" id="MobiDB-lite"/>
    </source>
</evidence>